<dbReference type="Proteomes" id="UP000214880">
    <property type="component" value="Unassembled WGS sequence"/>
</dbReference>
<dbReference type="InterPro" id="IPR003317">
    <property type="entry name" value="Cyt-d_oxidase_su2"/>
</dbReference>
<keyword evidence="6 12" id="KW-0812">Transmembrane</keyword>
<feature type="transmembrane region" description="Helical" evidence="12">
    <location>
        <begin position="119"/>
        <end position="138"/>
    </location>
</feature>
<evidence type="ECO:0000256" key="9">
    <source>
        <dbReference type="ARBA" id="ARBA00022989"/>
    </source>
</evidence>
<evidence type="ECO:0000256" key="10">
    <source>
        <dbReference type="ARBA" id="ARBA00023004"/>
    </source>
</evidence>
<dbReference type="GO" id="GO:0046872">
    <property type="term" value="F:metal ion binding"/>
    <property type="evidence" value="ECO:0007669"/>
    <property type="project" value="UniProtKB-KW"/>
</dbReference>
<evidence type="ECO:0000256" key="3">
    <source>
        <dbReference type="ARBA" id="ARBA00022448"/>
    </source>
</evidence>
<name>A0A1G9U7L9_9FIRM</name>
<keyword evidence="5" id="KW-0349">Heme</keyword>
<comment type="subcellular location">
    <subcellularLocation>
        <location evidence="1">Cell membrane</location>
        <topology evidence="1">Multi-pass membrane protein</topology>
    </subcellularLocation>
</comment>
<feature type="transmembrane region" description="Helical" evidence="12">
    <location>
        <begin position="292"/>
        <end position="318"/>
    </location>
</feature>
<keyword evidence="10" id="KW-0408">Iron</keyword>
<dbReference type="EMBL" id="FNHB01000005">
    <property type="protein sequence ID" value="SDM55858.1"/>
    <property type="molecule type" value="Genomic_DNA"/>
</dbReference>
<evidence type="ECO:0000256" key="12">
    <source>
        <dbReference type="SAM" id="Phobius"/>
    </source>
</evidence>
<keyword evidence="9 12" id="KW-1133">Transmembrane helix</keyword>
<dbReference type="GO" id="GO:0005886">
    <property type="term" value="C:plasma membrane"/>
    <property type="evidence" value="ECO:0007669"/>
    <property type="project" value="UniProtKB-SubCell"/>
</dbReference>
<dbReference type="OrthoDB" id="1680972at2"/>
<reference evidence="13 14" key="1">
    <citation type="submission" date="2016-10" db="EMBL/GenBank/DDBJ databases">
        <authorList>
            <person name="de Groot N.N."/>
        </authorList>
    </citation>
    <scope>NUCLEOTIDE SEQUENCE [LARGE SCALE GENOMIC DNA]</scope>
    <source>
        <strain evidence="13 14">DSM 1736</strain>
    </source>
</reference>
<evidence type="ECO:0000313" key="14">
    <source>
        <dbReference type="Proteomes" id="UP000214880"/>
    </source>
</evidence>
<feature type="transmembrane region" description="Helical" evidence="12">
    <location>
        <begin position="226"/>
        <end position="244"/>
    </location>
</feature>
<accession>A0A1G9U7L9</accession>
<feature type="transmembrane region" description="Helical" evidence="12">
    <location>
        <begin position="199"/>
        <end position="220"/>
    </location>
</feature>
<keyword evidence="11 12" id="KW-0472">Membrane</keyword>
<proteinExistence type="inferred from homology"/>
<sequence>MDLNVLCFALLGFLMLGYFILEGFDYGIGMLLVAIGENELERQVLINTIAPLRDGHEVWVIAAGAVLLASFPMVYATVFSGLYLLLVLLLLALIVRNLAIEMRSGSDSKTWRRVCDWGIFAGSIAPAFLWGVVIASLAKGLPIDAAKEFSGSVMAALNLYTLVSGSMFTLLFIVHGAAYLTQRVERNLAQRAAKTGLKVYNYAIAAAIGFAGLTCSALPAGNNLTAGVVAGGLVLLLLAGRRLLSRDEYLPAFCVGILAIAAATGTVAAALFPRLAISTLNPAFSLDIYNSAASPAALTIISRLMLVILPVLAAGQIWKSYRFWRRLSTEDLALKQSRRELAVRNKALRKLLAIAGLLEDAMAKVSYSLQEGNGQIIHRLKPGSKALLCGKPRKLVRHPGKKQASEK</sequence>
<dbReference type="STRING" id="146817.SAMN04488502_105216"/>
<dbReference type="GO" id="GO:0009055">
    <property type="term" value="F:electron transfer activity"/>
    <property type="evidence" value="ECO:0007669"/>
    <property type="project" value="TreeGrafter"/>
</dbReference>
<protein>
    <submittedName>
        <fullName evidence="13">Cytochrome d ubiquinol oxidase subunit II</fullName>
    </submittedName>
</protein>
<evidence type="ECO:0000256" key="8">
    <source>
        <dbReference type="ARBA" id="ARBA00022982"/>
    </source>
</evidence>
<dbReference type="NCBIfam" id="TIGR00203">
    <property type="entry name" value="cydB"/>
    <property type="match status" value="1"/>
</dbReference>
<feature type="transmembrane region" description="Helical" evidence="12">
    <location>
        <begin position="81"/>
        <end position="99"/>
    </location>
</feature>
<keyword evidence="4" id="KW-1003">Cell membrane</keyword>
<comment type="similarity">
    <text evidence="2">Belongs to the cytochrome ubiquinol oxidase subunit 2 family.</text>
</comment>
<evidence type="ECO:0000256" key="7">
    <source>
        <dbReference type="ARBA" id="ARBA00022723"/>
    </source>
</evidence>
<keyword evidence="14" id="KW-1185">Reference proteome</keyword>
<dbReference type="GO" id="GO:0070069">
    <property type="term" value="C:cytochrome complex"/>
    <property type="evidence" value="ECO:0007669"/>
    <property type="project" value="TreeGrafter"/>
</dbReference>
<dbReference type="PANTHER" id="PTHR43141:SF5">
    <property type="entry name" value="CYTOCHROME BD-I UBIQUINOL OXIDASE SUBUNIT 2"/>
    <property type="match status" value="1"/>
</dbReference>
<evidence type="ECO:0000256" key="5">
    <source>
        <dbReference type="ARBA" id="ARBA00022617"/>
    </source>
</evidence>
<feature type="transmembrane region" description="Helical" evidence="12">
    <location>
        <begin position="6"/>
        <end position="35"/>
    </location>
</feature>
<feature type="transmembrane region" description="Helical" evidence="12">
    <location>
        <begin position="249"/>
        <end position="272"/>
    </location>
</feature>
<evidence type="ECO:0000256" key="6">
    <source>
        <dbReference type="ARBA" id="ARBA00022692"/>
    </source>
</evidence>
<evidence type="ECO:0000256" key="2">
    <source>
        <dbReference type="ARBA" id="ARBA00007543"/>
    </source>
</evidence>
<dbReference type="GO" id="GO:0016682">
    <property type="term" value="F:oxidoreductase activity, acting on diphenols and related substances as donors, oxygen as acceptor"/>
    <property type="evidence" value="ECO:0007669"/>
    <property type="project" value="TreeGrafter"/>
</dbReference>
<keyword evidence="7" id="KW-0479">Metal-binding</keyword>
<dbReference type="GO" id="GO:0019646">
    <property type="term" value="P:aerobic electron transport chain"/>
    <property type="evidence" value="ECO:0007669"/>
    <property type="project" value="TreeGrafter"/>
</dbReference>
<dbReference type="AlphaFoldDB" id="A0A1G9U7L9"/>
<evidence type="ECO:0000256" key="1">
    <source>
        <dbReference type="ARBA" id="ARBA00004651"/>
    </source>
</evidence>
<keyword evidence="8" id="KW-0249">Electron transport</keyword>
<gene>
    <name evidence="13" type="ORF">SAMN04488502_105216</name>
</gene>
<dbReference type="Pfam" id="PF02322">
    <property type="entry name" value="Cyt_bd_oxida_II"/>
    <property type="match status" value="1"/>
</dbReference>
<keyword evidence="3" id="KW-0813">Transport</keyword>
<dbReference type="RefSeq" id="WP_092073226.1">
    <property type="nucleotide sequence ID" value="NZ_FNHB01000005.1"/>
</dbReference>
<dbReference type="PANTHER" id="PTHR43141">
    <property type="entry name" value="CYTOCHROME BD2 SUBUNIT II"/>
    <property type="match status" value="1"/>
</dbReference>
<evidence type="ECO:0000256" key="4">
    <source>
        <dbReference type="ARBA" id="ARBA00022475"/>
    </source>
</evidence>
<evidence type="ECO:0000313" key="13">
    <source>
        <dbReference type="EMBL" id="SDM55858.1"/>
    </source>
</evidence>
<organism evidence="13 14">
    <name type="scientific">Dendrosporobacter quercicolus</name>
    <dbReference type="NCBI Taxonomy" id="146817"/>
    <lineage>
        <taxon>Bacteria</taxon>
        <taxon>Bacillati</taxon>
        <taxon>Bacillota</taxon>
        <taxon>Negativicutes</taxon>
        <taxon>Selenomonadales</taxon>
        <taxon>Sporomusaceae</taxon>
        <taxon>Dendrosporobacter</taxon>
    </lineage>
</organism>
<feature type="transmembrane region" description="Helical" evidence="12">
    <location>
        <begin position="158"/>
        <end position="178"/>
    </location>
</feature>
<evidence type="ECO:0000256" key="11">
    <source>
        <dbReference type="ARBA" id="ARBA00023136"/>
    </source>
</evidence>